<dbReference type="Proteomes" id="UP001174934">
    <property type="component" value="Unassembled WGS sequence"/>
</dbReference>
<feature type="compositionally biased region" description="Polar residues" evidence="1">
    <location>
        <begin position="136"/>
        <end position="152"/>
    </location>
</feature>
<organism evidence="2 3">
    <name type="scientific">Bombardia bombarda</name>
    <dbReference type="NCBI Taxonomy" id="252184"/>
    <lineage>
        <taxon>Eukaryota</taxon>
        <taxon>Fungi</taxon>
        <taxon>Dikarya</taxon>
        <taxon>Ascomycota</taxon>
        <taxon>Pezizomycotina</taxon>
        <taxon>Sordariomycetes</taxon>
        <taxon>Sordariomycetidae</taxon>
        <taxon>Sordariales</taxon>
        <taxon>Lasiosphaeriaceae</taxon>
        <taxon>Bombardia</taxon>
    </lineage>
</organism>
<feature type="compositionally biased region" description="Basic and acidic residues" evidence="1">
    <location>
        <begin position="91"/>
        <end position="111"/>
    </location>
</feature>
<evidence type="ECO:0000313" key="3">
    <source>
        <dbReference type="Proteomes" id="UP001174934"/>
    </source>
</evidence>
<proteinExistence type="predicted"/>
<evidence type="ECO:0000313" key="2">
    <source>
        <dbReference type="EMBL" id="KAK0629040.1"/>
    </source>
</evidence>
<comment type="caution">
    <text evidence="2">The sequence shown here is derived from an EMBL/GenBank/DDBJ whole genome shotgun (WGS) entry which is preliminary data.</text>
</comment>
<keyword evidence="3" id="KW-1185">Reference proteome</keyword>
<evidence type="ECO:0000256" key="1">
    <source>
        <dbReference type="SAM" id="MobiDB-lite"/>
    </source>
</evidence>
<accession>A0AA39X960</accession>
<sequence>MTRQDCFAGSGAAGGAGGTGGTAAAVGHSSMVGQYKRIGPAQPLISTASQGLRPGCDPVYSLCLKLSFLKVKYTRQAERYGEERFPLDSYRQRASDGKRVAQWIRDPEPRTQDPGPMPCGSELIHGPKADGLSHNPKGQQPQPQSSDCIPKG</sequence>
<name>A0AA39X960_9PEZI</name>
<protein>
    <submittedName>
        <fullName evidence="2">Uncharacterized protein</fullName>
    </submittedName>
</protein>
<feature type="region of interest" description="Disordered" evidence="1">
    <location>
        <begin position="1"/>
        <end position="21"/>
    </location>
</feature>
<feature type="compositionally biased region" description="Gly residues" evidence="1">
    <location>
        <begin position="11"/>
        <end position="21"/>
    </location>
</feature>
<gene>
    <name evidence="2" type="ORF">B0T17DRAFT_505642</name>
</gene>
<reference evidence="2" key="1">
    <citation type="submission" date="2023-06" db="EMBL/GenBank/DDBJ databases">
        <title>Genome-scale phylogeny and comparative genomics of the fungal order Sordariales.</title>
        <authorList>
            <consortium name="Lawrence Berkeley National Laboratory"/>
            <person name="Hensen N."/>
            <person name="Bonometti L."/>
            <person name="Westerberg I."/>
            <person name="Brannstrom I.O."/>
            <person name="Guillou S."/>
            <person name="Cros-Aarteil S."/>
            <person name="Calhoun S."/>
            <person name="Haridas S."/>
            <person name="Kuo A."/>
            <person name="Mondo S."/>
            <person name="Pangilinan J."/>
            <person name="Riley R."/>
            <person name="LaButti K."/>
            <person name="Andreopoulos B."/>
            <person name="Lipzen A."/>
            <person name="Chen C."/>
            <person name="Yanf M."/>
            <person name="Daum C."/>
            <person name="Ng V."/>
            <person name="Clum A."/>
            <person name="Steindorff A."/>
            <person name="Ohm R."/>
            <person name="Martin F."/>
            <person name="Silar P."/>
            <person name="Natvig D."/>
            <person name="Lalanne C."/>
            <person name="Gautier V."/>
            <person name="Ament-velasquez S.L."/>
            <person name="Kruys A."/>
            <person name="Hutchinson M.I."/>
            <person name="Powell A.J."/>
            <person name="Barry K."/>
            <person name="Miller A.N."/>
            <person name="Grigoriev I.V."/>
            <person name="Debuchy R."/>
            <person name="Gladieux P."/>
            <person name="Thoren M.H."/>
            <person name="Johannesson H."/>
        </authorList>
    </citation>
    <scope>NUCLEOTIDE SEQUENCE</scope>
    <source>
        <strain evidence="2">SMH3391-2</strain>
    </source>
</reference>
<dbReference type="EMBL" id="JAULSR010000002">
    <property type="protein sequence ID" value="KAK0629040.1"/>
    <property type="molecule type" value="Genomic_DNA"/>
</dbReference>
<dbReference type="AlphaFoldDB" id="A0AA39X960"/>
<feature type="region of interest" description="Disordered" evidence="1">
    <location>
        <begin position="91"/>
        <end position="152"/>
    </location>
</feature>